<organism evidence="1">
    <name type="scientific">Eiseniibacteriota bacterium</name>
    <dbReference type="NCBI Taxonomy" id="2212470"/>
    <lineage>
        <taxon>Bacteria</taxon>
        <taxon>Candidatus Eiseniibacteriota</taxon>
    </lineage>
</organism>
<accession>A0A7V2AVQ2</accession>
<dbReference type="AlphaFoldDB" id="A0A7V2AVQ2"/>
<name>A0A7V2AVQ2_UNCEI</name>
<comment type="caution">
    <text evidence="1">The sequence shown here is derived from an EMBL/GenBank/DDBJ whole genome shotgun (WGS) entry which is preliminary data.</text>
</comment>
<dbReference type="InterPro" id="IPR047589">
    <property type="entry name" value="DUF11_rpt"/>
</dbReference>
<gene>
    <name evidence="1" type="ORF">ENO08_06380</name>
</gene>
<dbReference type="Proteomes" id="UP000886069">
    <property type="component" value="Unassembled WGS sequence"/>
</dbReference>
<dbReference type="NCBIfam" id="TIGR01451">
    <property type="entry name" value="B_ant_repeat"/>
    <property type="match status" value="1"/>
</dbReference>
<sequence>SAVINDGAADHAFPWTSPAFAPGEARTYTLAVSIPANAAFNTWPSILEAVSVSDGRIAESVSAVIMVSDRIGVDVIIDGNGDGVYGGPGTGAGGFSSLTAAPGDTVAFDIVIENEGGADSHDIQWTTPAGWSALLDGQASPVAGALAGAYTLQVIVPLASEAGTFDIILDAIKSNKDIYVDSATGRITVTASRLVDGVIDGAGDDLFGSAGLGDGGSSARGTVAGVPVAFIVEIQNQGAFDESYAVTWSEPAGWTGLLDGSVQPFSTGVIPSGGSVTYIFGASVPLGELPGDYGYIIDIVSADDPLNTESLTAGVTVYPPPTVDLVKAVDLAAARPGEVVTYTLTYSNPSSADIVEIEIVDPVPPEMELVLGAYGAGSDISWTTGAGTVYLTADPADADEALFDPGTGILQVILSRQAPYTLSAGESGVIEFQVRIR</sequence>
<dbReference type="EMBL" id="DSEC01000454">
    <property type="protein sequence ID" value="HER44069.1"/>
    <property type="molecule type" value="Genomic_DNA"/>
</dbReference>
<reference evidence="1" key="1">
    <citation type="journal article" date="2020" name="mSystems">
        <title>Genome- and Community-Level Interaction Insights into Carbon Utilization and Element Cycling Functions of Hydrothermarchaeota in Hydrothermal Sediment.</title>
        <authorList>
            <person name="Zhou Z."/>
            <person name="Liu Y."/>
            <person name="Xu W."/>
            <person name="Pan J."/>
            <person name="Luo Z.H."/>
            <person name="Li M."/>
        </authorList>
    </citation>
    <scope>NUCLEOTIDE SEQUENCE [LARGE SCALE GENOMIC DNA]</scope>
    <source>
        <strain evidence="1">SpSt-1233</strain>
    </source>
</reference>
<proteinExistence type="predicted"/>
<evidence type="ECO:0000313" key="1">
    <source>
        <dbReference type="EMBL" id="HER44069.1"/>
    </source>
</evidence>
<protein>
    <submittedName>
        <fullName evidence="1">DUF11 domain-containing protein</fullName>
    </submittedName>
</protein>
<feature type="non-terminal residue" evidence="1">
    <location>
        <position position="1"/>
    </location>
</feature>